<organism evidence="3 4">
    <name type="scientific">Zosterops borbonicus</name>
    <dbReference type="NCBI Taxonomy" id="364589"/>
    <lineage>
        <taxon>Eukaryota</taxon>
        <taxon>Metazoa</taxon>
        <taxon>Chordata</taxon>
        <taxon>Craniata</taxon>
        <taxon>Vertebrata</taxon>
        <taxon>Euteleostomi</taxon>
        <taxon>Archelosauria</taxon>
        <taxon>Archosauria</taxon>
        <taxon>Dinosauria</taxon>
        <taxon>Saurischia</taxon>
        <taxon>Theropoda</taxon>
        <taxon>Coelurosauria</taxon>
        <taxon>Aves</taxon>
        <taxon>Neognathae</taxon>
        <taxon>Neoaves</taxon>
        <taxon>Telluraves</taxon>
        <taxon>Australaves</taxon>
        <taxon>Passeriformes</taxon>
        <taxon>Sylvioidea</taxon>
        <taxon>Zosteropidae</taxon>
        <taxon>Zosterops</taxon>
    </lineage>
</organism>
<dbReference type="OrthoDB" id="9838443at2759"/>
<evidence type="ECO:0000313" key="4">
    <source>
        <dbReference type="Proteomes" id="UP000796761"/>
    </source>
</evidence>
<dbReference type="SUPFAM" id="SSF58069">
    <property type="entry name" value="Virus ectodomain"/>
    <property type="match status" value="1"/>
</dbReference>
<dbReference type="PANTHER" id="PTHR10424">
    <property type="entry name" value="VIRAL ENVELOPE PROTEIN"/>
    <property type="match status" value="1"/>
</dbReference>
<evidence type="ECO:0000313" key="3">
    <source>
        <dbReference type="EMBL" id="TRZ08498.1"/>
    </source>
</evidence>
<accession>A0A8K1FVW1</accession>
<dbReference type="Pfam" id="PF00429">
    <property type="entry name" value="TLV_coat"/>
    <property type="match status" value="1"/>
</dbReference>
<feature type="compositionally biased region" description="Low complexity" evidence="1">
    <location>
        <begin position="75"/>
        <end position="87"/>
    </location>
</feature>
<reference evidence="3" key="1">
    <citation type="submission" date="2019-04" db="EMBL/GenBank/DDBJ databases">
        <title>Genome assembly of Zosterops borbonicus 15179.</title>
        <authorList>
            <person name="Leroy T."/>
            <person name="Anselmetti Y."/>
            <person name="Tilak M.-K."/>
            <person name="Nabholz B."/>
        </authorList>
    </citation>
    <scope>NUCLEOTIDE SEQUENCE</scope>
    <source>
        <strain evidence="3">HGM_15179</strain>
        <tissue evidence="3">Muscle</tissue>
    </source>
</reference>
<dbReference type="Gene3D" id="1.10.287.210">
    <property type="match status" value="1"/>
</dbReference>
<evidence type="ECO:0000256" key="2">
    <source>
        <dbReference type="SAM" id="Phobius"/>
    </source>
</evidence>
<feature type="transmembrane region" description="Helical" evidence="2">
    <location>
        <begin position="235"/>
        <end position="254"/>
    </location>
</feature>
<comment type="caution">
    <text evidence="3">The sequence shown here is derived from an EMBL/GenBank/DDBJ whole genome shotgun (WGS) entry which is preliminary data.</text>
</comment>
<gene>
    <name evidence="3" type="ORF">HGM15179_018610</name>
</gene>
<sequence length="298" mass="32784">MAAPAETPVWSRSPDPTKYPLPPDPDSDSETANNQVAAFAAHDKQRVIPAQLEQHSSELHQTISKFTQLSPYHNQQEQQAAASSQIKAQKDLPSPPAPASSVSMPVLTTNPIDERQAALAKAALKDGDWKAANALSCPVLIANGQARWEPYVAATCQAMLQNRAAIDFLLLAQGHGCEEFKGMCCMNLSDHSRSIYGQLKQLKNNMGEIVVTNILFDNWISSLGFAGWIKDLIRFEILVFIVIIIMLVVVPCVLKCVQKAISHAIDSVWVVQKEKEGFVTDFLRKGGHDVYLDLLELP</sequence>
<feature type="region of interest" description="Disordered" evidence="1">
    <location>
        <begin position="73"/>
        <end position="103"/>
    </location>
</feature>
<protein>
    <submittedName>
        <fullName evidence="3">Uncharacterized protein</fullName>
    </submittedName>
</protein>
<keyword evidence="2" id="KW-0472">Membrane</keyword>
<proteinExistence type="predicted"/>
<dbReference type="AlphaFoldDB" id="A0A8K1FVW1"/>
<feature type="region of interest" description="Disordered" evidence="1">
    <location>
        <begin position="1"/>
        <end position="34"/>
    </location>
</feature>
<dbReference type="EMBL" id="SWJQ01001335">
    <property type="protein sequence ID" value="TRZ08498.1"/>
    <property type="molecule type" value="Genomic_DNA"/>
</dbReference>
<keyword evidence="4" id="KW-1185">Reference proteome</keyword>
<evidence type="ECO:0000256" key="1">
    <source>
        <dbReference type="SAM" id="MobiDB-lite"/>
    </source>
</evidence>
<dbReference type="InterPro" id="IPR018154">
    <property type="entry name" value="TLV/ENV_coat_polyprotein"/>
</dbReference>
<keyword evidence="2" id="KW-1133">Transmembrane helix</keyword>
<keyword evidence="2" id="KW-0812">Transmembrane</keyword>
<name>A0A8K1FVW1_9PASS</name>
<dbReference type="Proteomes" id="UP000796761">
    <property type="component" value="Unassembled WGS sequence"/>
</dbReference>